<evidence type="ECO:0000313" key="4">
    <source>
        <dbReference type="Proteomes" id="UP000823891"/>
    </source>
</evidence>
<feature type="compositionally biased region" description="Polar residues" evidence="1">
    <location>
        <begin position="242"/>
        <end position="256"/>
    </location>
</feature>
<feature type="compositionally biased region" description="Basic and acidic residues" evidence="1">
    <location>
        <begin position="150"/>
        <end position="181"/>
    </location>
</feature>
<organism evidence="3 4">
    <name type="scientific">Candidatus Eisenbergiella merdavium</name>
    <dbReference type="NCBI Taxonomy" id="2838551"/>
    <lineage>
        <taxon>Bacteria</taxon>
        <taxon>Bacillati</taxon>
        <taxon>Bacillota</taxon>
        <taxon>Clostridia</taxon>
        <taxon>Lachnospirales</taxon>
        <taxon>Lachnospiraceae</taxon>
        <taxon>Eisenbergiella</taxon>
    </lineage>
</organism>
<dbReference type="InterPro" id="IPR046131">
    <property type="entry name" value="DUF6128"/>
</dbReference>
<feature type="domain" description="DUF6128" evidence="2">
    <location>
        <begin position="316"/>
        <end position="386"/>
    </location>
</feature>
<reference evidence="3" key="2">
    <citation type="submission" date="2021-04" db="EMBL/GenBank/DDBJ databases">
        <authorList>
            <person name="Gilroy R."/>
        </authorList>
    </citation>
    <scope>NUCLEOTIDE SEQUENCE</scope>
    <source>
        <strain evidence="3">USAMLcec2-132</strain>
    </source>
</reference>
<proteinExistence type="predicted"/>
<sequence length="390" mass="44410">MFYYNRQIVYMDLWKAGERAGNAGFLKLEETDRKLRWEIRIRGLEESDTGFFDLRDETGALVDKILLQKGEGSYVRTFEPGAVTRGGRLFGEICGLRAELSGGRYLKGTWRLTGRTEQGTARPKPDLLEAVRSEPSHKEGIGPESPMAERNTDRSERQRKEAERKEIRETGRQADSEREEEYCLKGRCLRAAAGRSALSTLRPNEFQISTPSVSSRPAPYAAGIQRLLQPEDTRPVPPSASLRPSSPDTGAQTASRGRNRQASDEPGGGIARTYYEDKWEQLVHMYPGVHPFGDERMFLSITPGDFVILGREYQKLVHNSFLLHGYYNYRHVILGRYPEEEGESFYLGVPGVYYDREKMAAEMFGFEAFEGKREPAEQGDFGYYMKRVRI</sequence>
<gene>
    <name evidence="3" type="ORF">H9761_19670</name>
</gene>
<dbReference type="AlphaFoldDB" id="A0A9D2NJB6"/>
<accession>A0A9D2NJB6</accession>
<protein>
    <recommendedName>
        <fullName evidence="2">DUF6128 domain-containing protein</fullName>
    </recommendedName>
</protein>
<comment type="caution">
    <text evidence="3">The sequence shown here is derived from an EMBL/GenBank/DDBJ whole genome shotgun (WGS) entry which is preliminary data.</text>
</comment>
<name>A0A9D2NJB6_9FIRM</name>
<feature type="compositionally biased region" description="Basic and acidic residues" evidence="1">
    <location>
        <begin position="123"/>
        <end position="141"/>
    </location>
</feature>
<reference evidence="3" key="1">
    <citation type="journal article" date="2021" name="PeerJ">
        <title>Extensive microbial diversity within the chicken gut microbiome revealed by metagenomics and culture.</title>
        <authorList>
            <person name="Gilroy R."/>
            <person name="Ravi A."/>
            <person name="Getino M."/>
            <person name="Pursley I."/>
            <person name="Horton D.L."/>
            <person name="Alikhan N.F."/>
            <person name="Baker D."/>
            <person name="Gharbi K."/>
            <person name="Hall N."/>
            <person name="Watson M."/>
            <person name="Adriaenssens E.M."/>
            <person name="Foster-Nyarko E."/>
            <person name="Jarju S."/>
            <person name="Secka A."/>
            <person name="Antonio M."/>
            <person name="Oren A."/>
            <person name="Chaudhuri R.R."/>
            <person name="La Ragione R."/>
            <person name="Hildebrand F."/>
            <person name="Pallen M.J."/>
        </authorList>
    </citation>
    <scope>NUCLEOTIDE SEQUENCE</scope>
    <source>
        <strain evidence="3">USAMLcec2-132</strain>
    </source>
</reference>
<evidence type="ECO:0000313" key="3">
    <source>
        <dbReference type="EMBL" id="HJC25883.1"/>
    </source>
</evidence>
<dbReference type="Proteomes" id="UP000823891">
    <property type="component" value="Unassembled WGS sequence"/>
</dbReference>
<feature type="region of interest" description="Disordered" evidence="1">
    <location>
        <begin position="116"/>
        <end position="181"/>
    </location>
</feature>
<evidence type="ECO:0000259" key="2">
    <source>
        <dbReference type="Pfam" id="PF19623"/>
    </source>
</evidence>
<feature type="region of interest" description="Disordered" evidence="1">
    <location>
        <begin position="228"/>
        <end position="269"/>
    </location>
</feature>
<dbReference type="EMBL" id="DWWS01000073">
    <property type="protein sequence ID" value="HJC25883.1"/>
    <property type="molecule type" value="Genomic_DNA"/>
</dbReference>
<dbReference type="Pfam" id="PF19623">
    <property type="entry name" value="DUF6128"/>
    <property type="match status" value="1"/>
</dbReference>
<evidence type="ECO:0000256" key="1">
    <source>
        <dbReference type="SAM" id="MobiDB-lite"/>
    </source>
</evidence>